<keyword evidence="3" id="KW-0560">Oxidoreductase</keyword>
<proteinExistence type="predicted"/>
<dbReference type="SUPFAM" id="SSF53213">
    <property type="entry name" value="LigB-like"/>
    <property type="match status" value="1"/>
</dbReference>
<evidence type="ECO:0000313" key="3">
    <source>
        <dbReference type="EMBL" id="MBI1684292.1"/>
    </source>
</evidence>
<dbReference type="Proteomes" id="UP000639859">
    <property type="component" value="Unassembled WGS sequence"/>
</dbReference>
<dbReference type="Gene3D" id="1.10.700.10">
    <property type="entry name" value="Dioxygenase LigAB, LigA subunit"/>
    <property type="match status" value="1"/>
</dbReference>
<name>A0ABS0T0B8_9CAUL</name>
<dbReference type="EC" id="1.13.11.57" evidence="3"/>
<dbReference type="NCBIfam" id="NF009904">
    <property type="entry name" value="PRK13367.1"/>
    <property type="match status" value="1"/>
</dbReference>
<evidence type="ECO:0000313" key="4">
    <source>
        <dbReference type="Proteomes" id="UP000639859"/>
    </source>
</evidence>
<keyword evidence="3" id="KW-0223">Dioxygenase</keyword>
<feature type="domain" description="Extradiol ring-cleavage dioxygenase LigAB LigA subunit" evidence="2">
    <location>
        <begin position="321"/>
        <end position="407"/>
    </location>
</feature>
<sequence length="417" mass="46140">MAKLIGAIGVSHTPTIGYARDRDLAKDPVWAPIFEAFAPLKDWLAEQNPDALVMIYNDHVTSFSFDHYSAFVLGVGDEYAVADEGGGPRDLPPVPGHAAFARYLTRAVMAQDFDLSVFQHKPLDHGCLSPLCLLTPPEETWPIPIVPLQCGVLQFPAPSARRCLDLGKALRKAIDAWPEDKRVVIVATGGLSHQVHGERAGFNNTAWDEAFLDMLQNEPDRLADMTHAEYAKLGGFESAEVIMWLIMRGAMSDKVACHHRTYYLPSMTAIATVRYEDLGEDTAQADRDRVLRESTRQLEGVEDLEGTYPFTLEISAKGYRINRFLQALVGPEARAAFLADPEAAFEAAALSTEERDLIRRRDWGGLIRYGAIFFVLEKLGAVLGVPNPQIYAAMKGMTLDAFLATRNAQITYSVSRQ</sequence>
<gene>
    <name evidence="3" type="ORF">I4Q42_11500</name>
</gene>
<organism evidence="3 4">
    <name type="scientific">Caulobacter hibisci</name>
    <dbReference type="NCBI Taxonomy" id="2035993"/>
    <lineage>
        <taxon>Bacteria</taxon>
        <taxon>Pseudomonadati</taxon>
        <taxon>Pseudomonadota</taxon>
        <taxon>Alphaproteobacteria</taxon>
        <taxon>Caulobacterales</taxon>
        <taxon>Caulobacteraceae</taxon>
        <taxon>Caulobacter</taxon>
    </lineage>
</organism>
<protein>
    <submittedName>
        <fullName evidence="3">Gallate dioxygenase</fullName>
        <ecNumber evidence="3">1.13.11.57</ecNumber>
    </submittedName>
</protein>
<keyword evidence="4" id="KW-1185">Reference proteome</keyword>
<accession>A0ABS0T0B8</accession>
<dbReference type="InterPro" id="IPR004183">
    <property type="entry name" value="Xdiol_dOase_suB"/>
</dbReference>
<dbReference type="Gene3D" id="3.40.830.10">
    <property type="entry name" value="LigB-like"/>
    <property type="match status" value="1"/>
</dbReference>
<dbReference type="InterPro" id="IPR036622">
    <property type="entry name" value="LigA_sf"/>
</dbReference>
<evidence type="ECO:0000259" key="1">
    <source>
        <dbReference type="Pfam" id="PF02900"/>
    </source>
</evidence>
<reference evidence="3 4" key="1">
    <citation type="submission" date="2020-11" db="EMBL/GenBank/DDBJ databases">
        <title>genome sequence of strain KACC 18849.</title>
        <authorList>
            <person name="Gao J."/>
            <person name="Zhang X."/>
        </authorList>
    </citation>
    <scope>NUCLEOTIDE SEQUENCE [LARGE SCALE GENOMIC DNA]</scope>
    <source>
        <strain evidence="3 4">KACC 18849</strain>
    </source>
</reference>
<dbReference type="NCBIfam" id="NF009902">
    <property type="entry name" value="PRK13365.1"/>
    <property type="match status" value="1"/>
</dbReference>
<dbReference type="RefSeq" id="WP_198576213.1">
    <property type="nucleotide sequence ID" value="NZ_JADWOX010000007.1"/>
</dbReference>
<dbReference type="InterPro" id="IPR011986">
    <property type="entry name" value="Xdiol_dOase_LigA"/>
</dbReference>
<evidence type="ECO:0000259" key="2">
    <source>
        <dbReference type="Pfam" id="PF07746"/>
    </source>
</evidence>
<dbReference type="GO" id="GO:0036238">
    <property type="term" value="F:gallate dioxygenase activity"/>
    <property type="evidence" value="ECO:0007669"/>
    <property type="project" value="UniProtKB-EC"/>
</dbReference>
<dbReference type="Pfam" id="PF02900">
    <property type="entry name" value="LigB"/>
    <property type="match status" value="1"/>
</dbReference>
<comment type="caution">
    <text evidence="3">The sequence shown here is derived from an EMBL/GenBank/DDBJ whole genome shotgun (WGS) entry which is preliminary data.</text>
</comment>
<dbReference type="Pfam" id="PF07746">
    <property type="entry name" value="LigA"/>
    <property type="match status" value="1"/>
</dbReference>
<dbReference type="EMBL" id="JADWOX010000007">
    <property type="protein sequence ID" value="MBI1684292.1"/>
    <property type="molecule type" value="Genomic_DNA"/>
</dbReference>
<feature type="domain" description="Extradiol ring-cleavage dioxygenase class III enzyme subunit B" evidence="1">
    <location>
        <begin position="7"/>
        <end position="270"/>
    </location>
</feature>
<dbReference type="SUPFAM" id="SSF48076">
    <property type="entry name" value="LigA subunit of an aromatic-ring-opening dioxygenase LigAB"/>
    <property type="match status" value="1"/>
</dbReference>